<dbReference type="AlphaFoldDB" id="A0A918YAT6"/>
<name>A0A918YAT6_9ACTN</name>
<sequence length="73" mass="7572">MNSSWSTTTPITSSVARGVTVTHLLAEGAEASVGVGVCHALHAAWRAVFAQVGHARTDVVHTFGDGGMVGRRE</sequence>
<reference evidence="1" key="1">
    <citation type="journal article" date="2014" name="Int. J. Syst. Evol. Microbiol.">
        <title>Complete genome sequence of Corynebacterium casei LMG S-19264T (=DSM 44701T), isolated from a smear-ripened cheese.</title>
        <authorList>
            <consortium name="US DOE Joint Genome Institute (JGI-PGF)"/>
            <person name="Walter F."/>
            <person name="Albersmeier A."/>
            <person name="Kalinowski J."/>
            <person name="Ruckert C."/>
        </authorList>
    </citation>
    <scope>NUCLEOTIDE SEQUENCE</scope>
    <source>
        <strain evidence="1">JCM 4654</strain>
    </source>
</reference>
<dbReference type="EMBL" id="BMVF01000022">
    <property type="protein sequence ID" value="GHD95391.1"/>
    <property type="molecule type" value="Genomic_DNA"/>
</dbReference>
<protein>
    <submittedName>
        <fullName evidence="1">Uncharacterized protein</fullName>
    </submittedName>
</protein>
<gene>
    <name evidence="1" type="ORF">GCM10010508_59970</name>
</gene>
<organism evidence="1 2">
    <name type="scientific">Streptomyces naganishii JCM 4654</name>
    <dbReference type="NCBI Taxonomy" id="1306179"/>
    <lineage>
        <taxon>Bacteria</taxon>
        <taxon>Bacillati</taxon>
        <taxon>Actinomycetota</taxon>
        <taxon>Actinomycetes</taxon>
        <taxon>Kitasatosporales</taxon>
        <taxon>Streptomycetaceae</taxon>
        <taxon>Streptomyces</taxon>
    </lineage>
</organism>
<reference evidence="1" key="2">
    <citation type="submission" date="2020-09" db="EMBL/GenBank/DDBJ databases">
        <authorList>
            <person name="Sun Q."/>
            <person name="Ohkuma M."/>
        </authorList>
    </citation>
    <scope>NUCLEOTIDE SEQUENCE</scope>
    <source>
        <strain evidence="1">JCM 4654</strain>
    </source>
</reference>
<dbReference type="Proteomes" id="UP000608955">
    <property type="component" value="Unassembled WGS sequence"/>
</dbReference>
<keyword evidence="2" id="KW-1185">Reference proteome</keyword>
<proteinExistence type="predicted"/>
<comment type="caution">
    <text evidence="1">The sequence shown here is derived from an EMBL/GenBank/DDBJ whole genome shotgun (WGS) entry which is preliminary data.</text>
</comment>
<evidence type="ECO:0000313" key="2">
    <source>
        <dbReference type="Proteomes" id="UP000608955"/>
    </source>
</evidence>
<accession>A0A918YAT6</accession>
<evidence type="ECO:0000313" key="1">
    <source>
        <dbReference type="EMBL" id="GHD95391.1"/>
    </source>
</evidence>